<evidence type="ECO:0000313" key="1">
    <source>
        <dbReference type="EMBL" id="GII45949.1"/>
    </source>
</evidence>
<dbReference type="Proteomes" id="UP000644610">
    <property type="component" value="Unassembled WGS sequence"/>
</dbReference>
<dbReference type="RefSeq" id="WP_203973478.1">
    <property type="nucleotide sequence ID" value="NZ_BAAAKY010000044.1"/>
</dbReference>
<dbReference type="EMBL" id="BOOQ01000013">
    <property type="protein sequence ID" value="GII45949.1"/>
    <property type="molecule type" value="Genomic_DNA"/>
</dbReference>
<organism evidence="1 2">
    <name type="scientific">Planotetraspora silvatica</name>
    <dbReference type="NCBI Taxonomy" id="234614"/>
    <lineage>
        <taxon>Bacteria</taxon>
        <taxon>Bacillati</taxon>
        <taxon>Actinomycetota</taxon>
        <taxon>Actinomycetes</taxon>
        <taxon>Streptosporangiales</taxon>
        <taxon>Streptosporangiaceae</taxon>
        <taxon>Planotetraspora</taxon>
    </lineage>
</organism>
<comment type="caution">
    <text evidence="1">The sequence shown here is derived from an EMBL/GenBank/DDBJ whole genome shotgun (WGS) entry which is preliminary data.</text>
</comment>
<sequence>MSHAFRHGYVAADHAIELRDLPGWRSGRVGRFTVHRHPVTRWVTAANGSAEVAILGDAVDIDAGTADSAEIAQSVLSALTSGVDRAVRYVAYLGGRATVLLYRDGELVVVPDYAATQPVFWHHDASGTVFSSHAHLAGEVVGAPVNEPYRALMRQANEMKTKGTIYWPGIETPFIGVLPVLPNHVLRVRAGQTPRHERFYPFPDTTLERDPDRAFKVFSEVFSEHVRLLCTLSRHIGLSLTGGRDSRTTLAAAWPHLSPAFARTWTYLNVPAPTKVMADDAEAAARVAREYGLSHHLIDLHDKAPEDFAPMPAFEKDYFRTMRYTPQFRRLAVAYAEQLPPATIQLKSMVAEAGTGFYKKRSGVPDVGRLTYLYSPTPFGELPLVHSAFERFSAYSGLSVDAAGELDWHDLYYIECRMIKWGSLRMQECDLSHRTLMPFNSRGVIEALLGPDLEHRGDKQALTRFIAERGREQNRA</sequence>
<reference evidence="1" key="1">
    <citation type="submission" date="2021-01" db="EMBL/GenBank/DDBJ databases">
        <title>Whole genome shotgun sequence of Planotetraspora silvatica NBRC 100141.</title>
        <authorList>
            <person name="Komaki H."/>
            <person name="Tamura T."/>
        </authorList>
    </citation>
    <scope>NUCLEOTIDE SEQUENCE</scope>
    <source>
        <strain evidence="1">NBRC 100141</strain>
    </source>
</reference>
<protein>
    <recommendedName>
        <fullName evidence="3">Asparagine synthetase domain-containing protein</fullName>
    </recommendedName>
</protein>
<evidence type="ECO:0008006" key="3">
    <source>
        <dbReference type="Google" id="ProtNLM"/>
    </source>
</evidence>
<evidence type="ECO:0000313" key="2">
    <source>
        <dbReference type="Proteomes" id="UP000644610"/>
    </source>
</evidence>
<dbReference type="Gene3D" id="3.40.50.620">
    <property type="entry name" value="HUPs"/>
    <property type="match status" value="1"/>
</dbReference>
<proteinExistence type="predicted"/>
<gene>
    <name evidence="1" type="ORF">Psi02_23730</name>
</gene>
<dbReference type="InterPro" id="IPR014729">
    <property type="entry name" value="Rossmann-like_a/b/a_fold"/>
</dbReference>
<dbReference type="AlphaFoldDB" id="A0A8J3XLU7"/>
<dbReference type="SUPFAM" id="SSF52402">
    <property type="entry name" value="Adenine nucleotide alpha hydrolases-like"/>
    <property type="match status" value="1"/>
</dbReference>
<keyword evidence="2" id="KW-1185">Reference proteome</keyword>
<accession>A0A8J3XLU7</accession>
<name>A0A8J3XLU7_9ACTN</name>